<gene>
    <name evidence="1" type="ORF">HKK74_38215</name>
</gene>
<name>A0ABR7M2E2_9ACTN</name>
<dbReference type="EMBL" id="JABVEC010000065">
    <property type="protein sequence ID" value="MBC6471278.1"/>
    <property type="molecule type" value="Genomic_DNA"/>
</dbReference>
<comment type="caution">
    <text evidence="1">The sequence shown here is derived from an EMBL/GenBank/DDBJ whole genome shotgun (WGS) entry which is preliminary data.</text>
</comment>
<accession>A0ABR7M2E2</accession>
<proteinExistence type="predicted"/>
<reference evidence="1 2" key="1">
    <citation type="submission" date="2020-06" db="EMBL/GenBank/DDBJ databases">
        <title>Actinomadura xiongansis sp. nov., isolated from soil of Baiyangdian.</title>
        <authorList>
            <person name="Zhang X."/>
        </authorList>
    </citation>
    <scope>NUCLEOTIDE SEQUENCE [LARGE SCALE GENOMIC DNA]</scope>
    <source>
        <strain evidence="1 2">HBUM206468</strain>
    </source>
</reference>
<dbReference type="Proteomes" id="UP000805614">
    <property type="component" value="Unassembled WGS sequence"/>
</dbReference>
<evidence type="ECO:0000313" key="1">
    <source>
        <dbReference type="EMBL" id="MBC6471278.1"/>
    </source>
</evidence>
<evidence type="ECO:0000313" key="2">
    <source>
        <dbReference type="Proteomes" id="UP000805614"/>
    </source>
</evidence>
<evidence type="ECO:0008006" key="3">
    <source>
        <dbReference type="Google" id="ProtNLM"/>
    </source>
</evidence>
<keyword evidence="2" id="KW-1185">Reference proteome</keyword>
<dbReference type="RefSeq" id="WP_187248318.1">
    <property type="nucleotide sequence ID" value="NZ_BAAAOK010000029.1"/>
</dbReference>
<organism evidence="1 2">
    <name type="scientific">Actinomadura alba</name>
    <dbReference type="NCBI Taxonomy" id="406431"/>
    <lineage>
        <taxon>Bacteria</taxon>
        <taxon>Bacillati</taxon>
        <taxon>Actinomycetota</taxon>
        <taxon>Actinomycetes</taxon>
        <taxon>Streptosporangiales</taxon>
        <taxon>Thermomonosporaceae</taxon>
        <taxon>Actinomadura</taxon>
    </lineage>
</organism>
<sequence>MEELLKPRHDSVQRFLERWYGPASNGGDVIFPRAWEIPREIVDWHKAVASTGMSVTFADYPVALTDLKRSDDGMIVFWVENEKTYYWAIDPDLEEHEVFYRESASDVWRNTGETLGRFLLHCTVHEAIIGTESKFSAVAPPASALQNALTGFSPLPFRPLASEEPSTRLLCSSNALARIAPPPVGYARQGEQSWMLTIATVPGVNIQEYRMGLESYIPTGAGRKPIKVSIEDLPF</sequence>
<protein>
    <recommendedName>
        <fullName evidence="3">SMI1/KNR4 family protein</fullName>
    </recommendedName>
</protein>